<feature type="compositionally biased region" description="Low complexity" evidence="1">
    <location>
        <begin position="35"/>
        <end position="63"/>
    </location>
</feature>
<dbReference type="SUPFAM" id="SSF49899">
    <property type="entry name" value="Concanavalin A-like lectins/glucanases"/>
    <property type="match status" value="1"/>
</dbReference>
<name>A0A380S9R4_FIBSU</name>
<evidence type="ECO:0000313" key="3">
    <source>
        <dbReference type="Proteomes" id="UP000255423"/>
    </source>
</evidence>
<protein>
    <recommendedName>
        <fullName evidence="4">Lipoprotein</fullName>
    </recommendedName>
</protein>
<accession>A0A380S9R4</accession>
<sequence>MKFGVLAGVAAILGCCVGCTEHASNPVQATPYGDVESSSSSSVKQNNVESSSSRKATSSSSRMSQDKIESSSSRTSQSNVVSSSSRDGSSSSRATNSSSSSVDDKSYSLYGGASYKRVNVVASNADELECDDKTKIENLKGFDVAYEFNSPYDLGRDYLGDNNAYQDNKVSAISAECGSIVFDGSNGLHIPLSETFESSSFVVEVRFMPTKAGNMANIFVAEPPGSNKDGWQLRLDGSDIYFHIRDVEIRDTWEEMKVGAVSMDEWHVVRIRFFPTMSAVTKKTVYSLNVALDGKTRIATEIKSKMDIEYGLGIGYDSMYQDLHARRFFTGKIDYIRYGRMAEGK</sequence>
<dbReference type="Proteomes" id="UP000255423">
    <property type="component" value="Unassembled WGS sequence"/>
</dbReference>
<evidence type="ECO:0000313" key="2">
    <source>
        <dbReference type="EMBL" id="SUQ25851.1"/>
    </source>
</evidence>
<feature type="compositionally biased region" description="Low complexity" evidence="1">
    <location>
        <begin position="70"/>
        <end position="101"/>
    </location>
</feature>
<dbReference type="RefSeq" id="WP_146196774.1">
    <property type="nucleotide sequence ID" value="NZ_UHJL01000004.1"/>
</dbReference>
<dbReference type="AlphaFoldDB" id="A0A380S9R4"/>
<organism evidence="2 3">
    <name type="scientific">Fibrobacter succinogenes</name>
    <name type="common">Bacteroides succinogenes</name>
    <dbReference type="NCBI Taxonomy" id="833"/>
    <lineage>
        <taxon>Bacteria</taxon>
        <taxon>Pseudomonadati</taxon>
        <taxon>Fibrobacterota</taxon>
        <taxon>Fibrobacteria</taxon>
        <taxon>Fibrobacterales</taxon>
        <taxon>Fibrobacteraceae</taxon>
        <taxon>Fibrobacter</taxon>
    </lineage>
</organism>
<dbReference type="InterPro" id="IPR013320">
    <property type="entry name" value="ConA-like_dom_sf"/>
</dbReference>
<reference evidence="2 3" key="1">
    <citation type="submission" date="2017-08" db="EMBL/GenBank/DDBJ databases">
        <authorList>
            <person name="de Groot N.N."/>
        </authorList>
    </citation>
    <scope>NUCLEOTIDE SEQUENCE [LARGE SCALE GENOMIC DNA]</scope>
    <source>
        <strain evidence="2 3">HM2</strain>
    </source>
</reference>
<feature type="region of interest" description="Disordered" evidence="1">
    <location>
        <begin position="28"/>
        <end position="105"/>
    </location>
</feature>
<dbReference type="EMBL" id="UHJL01000004">
    <property type="protein sequence ID" value="SUQ25851.1"/>
    <property type="molecule type" value="Genomic_DNA"/>
</dbReference>
<evidence type="ECO:0000256" key="1">
    <source>
        <dbReference type="SAM" id="MobiDB-lite"/>
    </source>
</evidence>
<dbReference type="PROSITE" id="PS51257">
    <property type="entry name" value="PROKAR_LIPOPROTEIN"/>
    <property type="match status" value="1"/>
</dbReference>
<evidence type="ECO:0008006" key="4">
    <source>
        <dbReference type="Google" id="ProtNLM"/>
    </source>
</evidence>
<proteinExistence type="predicted"/>
<gene>
    <name evidence="2" type="ORF">SAMN05661053_2646</name>
</gene>